<comment type="caution">
    <text evidence="3">The sequence shown here is derived from an EMBL/GenBank/DDBJ whole genome shotgun (WGS) entry which is preliminary data.</text>
</comment>
<dbReference type="Gene3D" id="3.40.50.1820">
    <property type="entry name" value="alpha/beta hydrolase"/>
    <property type="match status" value="2"/>
</dbReference>
<feature type="compositionally biased region" description="Pro residues" evidence="1">
    <location>
        <begin position="125"/>
        <end position="134"/>
    </location>
</feature>
<dbReference type="AlphaFoldDB" id="A0A176WDL3"/>
<name>A0A176WDL3_MARPO</name>
<evidence type="ECO:0000256" key="2">
    <source>
        <dbReference type="SAM" id="SignalP"/>
    </source>
</evidence>
<sequence length="509" mass="54850">MGSSNRPLSSWLSLATLIATLAVVSQCVDMLEMDAHASLTFCEIHVLPRGYNCEEHEVYSEDGYMLRLHRVTLRSSLDKSVWEWLEPELRHKHKHMGPFPGFKKPRPAPEAVPSYTSPSSRSESPPSPSPPPSSFSPTGEGAYGGPSPPSSSYSPPGGYGGPSPSSSSSPPSEGAYGGPSPPSSFYSPPGGYGAPTGASTYGGSNSAPSSYSPPAAAGYGAPSPAVGAAAATNAGVAIRMKTLTLIAPAVYRGKTTSVFLQAWDPILFPSALGTSDDEWHDRRLGAFNFPRELHLDAIPLTGPASRLRFAISGDGTFLLHLIFPSELEKWARAMIRFIDNLLSTDLFVGSYWNLTLFPLPFLHVHNKGPDCCLGPSVLSLANGWDGVTSYKNLEHLHQGVSTNTFQHFDYGSAALNALAYEGKTDPPTYEPKDIPNDLPMLVVYGGQDLYSPPEGALEFMSLTQTMPQSVYLPHYAHFDLSLSLHRADDVYGPITAFLQDQYGPEEPYY</sequence>
<dbReference type="SUPFAM" id="SSF53474">
    <property type="entry name" value="alpha/beta-Hydrolases"/>
    <property type="match status" value="1"/>
</dbReference>
<feature type="chain" id="PRO_5008052421" evidence="2">
    <location>
        <begin position="28"/>
        <end position="509"/>
    </location>
</feature>
<dbReference type="Proteomes" id="UP000077202">
    <property type="component" value="Unassembled WGS sequence"/>
</dbReference>
<evidence type="ECO:0000256" key="1">
    <source>
        <dbReference type="SAM" id="MobiDB-lite"/>
    </source>
</evidence>
<gene>
    <name evidence="3" type="ORF">AXG93_2265s1000</name>
</gene>
<dbReference type="PANTHER" id="PTHR11005">
    <property type="entry name" value="LYSOSOMAL ACID LIPASE-RELATED"/>
    <property type="match status" value="1"/>
</dbReference>
<feature type="compositionally biased region" description="Low complexity" evidence="1">
    <location>
        <begin position="113"/>
        <end position="124"/>
    </location>
</feature>
<feature type="region of interest" description="Disordered" evidence="1">
    <location>
        <begin position="95"/>
        <end position="224"/>
    </location>
</feature>
<evidence type="ECO:0000313" key="3">
    <source>
        <dbReference type="EMBL" id="OAE30743.1"/>
    </source>
</evidence>
<reference evidence="3" key="1">
    <citation type="submission" date="2016-03" db="EMBL/GenBank/DDBJ databases">
        <title>Mechanisms controlling the formation of the plant cell surface in tip-growing cells are functionally conserved among land plants.</title>
        <authorList>
            <person name="Honkanen S."/>
            <person name="Jones V.A."/>
            <person name="Morieri G."/>
            <person name="Champion C."/>
            <person name="Hetherington A.J."/>
            <person name="Kelly S."/>
            <person name="Saint-Marcoux D."/>
            <person name="Proust H."/>
            <person name="Prescott H."/>
            <person name="Dolan L."/>
        </authorList>
    </citation>
    <scope>NUCLEOTIDE SEQUENCE [LARGE SCALE GENOMIC DNA]</scope>
    <source>
        <tissue evidence="3">Whole gametophyte</tissue>
    </source>
</reference>
<feature type="signal peptide" evidence="2">
    <location>
        <begin position="1"/>
        <end position="27"/>
    </location>
</feature>
<keyword evidence="2" id="KW-0732">Signal</keyword>
<organism evidence="3 4">
    <name type="scientific">Marchantia polymorpha subsp. ruderalis</name>
    <dbReference type="NCBI Taxonomy" id="1480154"/>
    <lineage>
        <taxon>Eukaryota</taxon>
        <taxon>Viridiplantae</taxon>
        <taxon>Streptophyta</taxon>
        <taxon>Embryophyta</taxon>
        <taxon>Marchantiophyta</taxon>
        <taxon>Marchantiopsida</taxon>
        <taxon>Marchantiidae</taxon>
        <taxon>Marchantiales</taxon>
        <taxon>Marchantiaceae</taxon>
        <taxon>Marchantia</taxon>
    </lineage>
</organism>
<proteinExistence type="predicted"/>
<feature type="compositionally biased region" description="Low complexity" evidence="1">
    <location>
        <begin position="150"/>
        <end position="174"/>
    </location>
</feature>
<evidence type="ECO:0000313" key="4">
    <source>
        <dbReference type="Proteomes" id="UP000077202"/>
    </source>
</evidence>
<keyword evidence="4" id="KW-1185">Reference proteome</keyword>
<dbReference type="EMBL" id="LVLJ01001251">
    <property type="protein sequence ID" value="OAE30743.1"/>
    <property type="molecule type" value="Genomic_DNA"/>
</dbReference>
<protein>
    <submittedName>
        <fullName evidence="3">Uncharacterized protein</fullName>
    </submittedName>
</protein>
<accession>A0A176WDL3</accession>
<feature type="compositionally biased region" description="Low complexity" evidence="1">
    <location>
        <begin position="202"/>
        <end position="224"/>
    </location>
</feature>
<dbReference type="InterPro" id="IPR029058">
    <property type="entry name" value="AB_hydrolase_fold"/>
</dbReference>